<gene>
    <name evidence="1" type="ORF">S01H4_48161</name>
</gene>
<dbReference type="Pfam" id="PF01535">
    <property type="entry name" value="PPR"/>
    <property type="match status" value="1"/>
</dbReference>
<dbReference type="InterPro" id="IPR019734">
    <property type="entry name" value="TPR_rpt"/>
</dbReference>
<dbReference type="PANTHER" id="PTHR12558:SF13">
    <property type="entry name" value="CELL DIVISION CYCLE PROTEIN 27 HOMOLOG"/>
    <property type="match status" value="1"/>
</dbReference>
<dbReference type="SUPFAM" id="SSF48452">
    <property type="entry name" value="TPR-like"/>
    <property type="match status" value="1"/>
</dbReference>
<sequence length="277" mass="31796">LLGEDKLNLTKHYTENTEAYNLYLEGLFLLNTRGKEEMKRGIAFFQMAIDKDPQYALAYAGLADSYSLMAFWGFMSPEEAYQNAVRLTEKALEIDDTIAEVHSSLGFIKMTHDYDWGGAEKEYKRAIELNPSHSISHFWYGAFSVFMNKFEKGYREIKKGLEVDPLSLIINSHLVDALRVSNRIDEAIEQAEKTIAMNPKAGITYYYLGKAYLQKGQLEKAIAAFEKSVALRNFPYANIALPYSYAKYGETEKARKIIHEMETKAKKEYVPLAMYYI</sequence>
<dbReference type="SMART" id="SM00028">
    <property type="entry name" value="TPR"/>
    <property type="match status" value="2"/>
</dbReference>
<dbReference type="InterPro" id="IPR002885">
    <property type="entry name" value="PPR_rpt"/>
</dbReference>
<accession>X1C269</accession>
<dbReference type="PANTHER" id="PTHR12558">
    <property type="entry name" value="CELL DIVISION CYCLE 16,23,27"/>
    <property type="match status" value="1"/>
</dbReference>
<dbReference type="InterPro" id="IPR011990">
    <property type="entry name" value="TPR-like_helical_dom_sf"/>
</dbReference>
<feature type="non-terminal residue" evidence="1">
    <location>
        <position position="1"/>
    </location>
</feature>
<dbReference type="AlphaFoldDB" id="X1C269"/>
<reference evidence="1" key="1">
    <citation type="journal article" date="2014" name="Front. Microbiol.">
        <title>High frequency of phylogenetically diverse reductive dehalogenase-homologous genes in deep subseafloor sedimentary metagenomes.</title>
        <authorList>
            <person name="Kawai M."/>
            <person name="Futagami T."/>
            <person name="Toyoda A."/>
            <person name="Takaki Y."/>
            <person name="Nishi S."/>
            <person name="Hori S."/>
            <person name="Arai W."/>
            <person name="Tsubouchi T."/>
            <person name="Morono Y."/>
            <person name="Uchiyama I."/>
            <person name="Ito T."/>
            <person name="Fujiyama A."/>
            <person name="Inagaki F."/>
            <person name="Takami H."/>
        </authorList>
    </citation>
    <scope>NUCLEOTIDE SEQUENCE</scope>
    <source>
        <strain evidence="1">Expedition CK06-06</strain>
    </source>
</reference>
<comment type="caution">
    <text evidence="1">The sequence shown here is derived from an EMBL/GenBank/DDBJ whole genome shotgun (WGS) entry which is preliminary data.</text>
</comment>
<dbReference type="EMBL" id="BART01027118">
    <property type="protein sequence ID" value="GAG90508.1"/>
    <property type="molecule type" value="Genomic_DNA"/>
</dbReference>
<dbReference type="Pfam" id="PF13432">
    <property type="entry name" value="TPR_16"/>
    <property type="match status" value="1"/>
</dbReference>
<dbReference type="Gene3D" id="1.25.40.10">
    <property type="entry name" value="Tetratricopeptide repeat domain"/>
    <property type="match status" value="2"/>
</dbReference>
<name>X1C269_9ZZZZ</name>
<protein>
    <submittedName>
        <fullName evidence="1">Uncharacterized protein</fullName>
    </submittedName>
</protein>
<evidence type="ECO:0000313" key="1">
    <source>
        <dbReference type="EMBL" id="GAG90508.1"/>
    </source>
</evidence>
<proteinExistence type="predicted"/>
<organism evidence="1">
    <name type="scientific">marine sediment metagenome</name>
    <dbReference type="NCBI Taxonomy" id="412755"/>
    <lineage>
        <taxon>unclassified sequences</taxon>
        <taxon>metagenomes</taxon>
        <taxon>ecological metagenomes</taxon>
    </lineage>
</organism>
<feature type="non-terminal residue" evidence="1">
    <location>
        <position position="277"/>
    </location>
</feature>
<dbReference type="PROSITE" id="PS50005">
    <property type="entry name" value="TPR"/>
    <property type="match status" value="1"/>
</dbReference>